<evidence type="ECO:0000313" key="3">
    <source>
        <dbReference type="EMBL" id="MEE7492113.1"/>
    </source>
</evidence>
<feature type="chain" id="PRO_5045726837" evidence="1">
    <location>
        <begin position="26"/>
        <end position="103"/>
    </location>
</feature>
<dbReference type="Pfam" id="PF03413">
    <property type="entry name" value="PepSY"/>
    <property type="match status" value="1"/>
</dbReference>
<sequence length="103" mass="10925">MTTNRPRWHAAAVVASLLVAQPALAFTGQELSREAKIGLPEARAIALKAHPGKVTDEELELEPGGSGLRYSFDIRNGSVTHEVGVDAATGRVLENKVEGPNPD</sequence>
<evidence type="ECO:0000256" key="1">
    <source>
        <dbReference type="SAM" id="SignalP"/>
    </source>
</evidence>
<organism evidence="3 4">
    <name type="scientific">Methylobacterium oryzae</name>
    <dbReference type="NCBI Taxonomy" id="334852"/>
    <lineage>
        <taxon>Bacteria</taxon>
        <taxon>Pseudomonadati</taxon>
        <taxon>Pseudomonadota</taxon>
        <taxon>Alphaproteobacteria</taxon>
        <taxon>Hyphomicrobiales</taxon>
        <taxon>Methylobacteriaceae</taxon>
        <taxon>Methylobacterium</taxon>
    </lineage>
</organism>
<reference evidence="3 4" key="1">
    <citation type="journal article" date="2012" name="Genet. Mol. Biol.">
        <title>Analysis of 16S rRNA and mxaF genes revealing insights into Methylobacterium niche-specific plant association.</title>
        <authorList>
            <person name="Dourado M.N."/>
            <person name="Andreote F.D."/>
            <person name="Dini-Andreote F."/>
            <person name="Conti R."/>
            <person name="Araujo J.M."/>
            <person name="Araujo W.L."/>
        </authorList>
    </citation>
    <scope>NUCLEOTIDE SEQUENCE [LARGE SCALE GENOMIC DNA]</scope>
    <source>
        <strain evidence="3 4">TC3-10</strain>
    </source>
</reference>
<name>A0ABU7TQM8_9HYPH</name>
<feature type="signal peptide" evidence="1">
    <location>
        <begin position="1"/>
        <end position="25"/>
    </location>
</feature>
<keyword evidence="4" id="KW-1185">Reference proteome</keyword>
<proteinExistence type="predicted"/>
<dbReference type="Proteomes" id="UP001355206">
    <property type="component" value="Unassembled WGS sequence"/>
</dbReference>
<accession>A0ABU7TQM8</accession>
<feature type="domain" description="PepSY" evidence="2">
    <location>
        <begin position="39"/>
        <end position="94"/>
    </location>
</feature>
<comment type="caution">
    <text evidence="3">The sequence shown here is derived from an EMBL/GenBank/DDBJ whole genome shotgun (WGS) entry which is preliminary data.</text>
</comment>
<evidence type="ECO:0000313" key="4">
    <source>
        <dbReference type="Proteomes" id="UP001355206"/>
    </source>
</evidence>
<keyword evidence="1" id="KW-0732">Signal</keyword>
<evidence type="ECO:0000259" key="2">
    <source>
        <dbReference type="Pfam" id="PF03413"/>
    </source>
</evidence>
<dbReference type="Gene3D" id="3.10.450.40">
    <property type="match status" value="1"/>
</dbReference>
<gene>
    <name evidence="3" type="ORF">MOTC310_17185</name>
</gene>
<protein>
    <submittedName>
        <fullName evidence="3">Peptidase M4</fullName>
    </submittedName>
</protein>
<dbReference type="InterPro" id="IPR025711">
    <property type="entry name" value="PepSY"/>
</dbReference>
<dbReference type="RefSeq" id="WP_331302672.1">
    <property type="nucleotide sequence ID" value="NZ_MLCA01000008.1"/>
</dbReference>
<dbReference type="EMBL" id="MLCA01000008">
    <property type="protein sequence ID" value="MEE7492113.1"/>
    <property type="molecule type" value="Genomic_DNA"/>
</dbReference>